<evidence type="ECO:0000313" key="4">
    <source>
        <dbReference type="Proteomes" id="UP001321786"/>
    </source>
</evidence>
<evidence type="ECO:0000313" key="3">
    <source>
        <dbReference type="EMBL" id="BEP28950.1"/>
    </source>
</evidence>
<evidence type="ECO:0008006" key="5">
    <source>
        <dbReference type="Google" id="ProtNLM"/>
    </source>
</evidence>
<gene>
    <name evidence="3" type="ORF">HLPR_12810</name>
</gene>
<dbReference type="PANTHER" id="PTHR35024">
    <property type="entry name" value="HYPOTHETICAL CYTOSOLIC PROTEIN"/>
    <property type="match status" value="1"/>
</dbReference>
<feature type="compositionally biased region" description="Basic and acidic residues" evidence="2">
    <location>
        <begin position="137"/>
        <end position="154"/>
    </location>
</feature>
<sequence length="165" mass="18082">MFNKKNIMNETNDFDIVIGENSIFDGKISSEGSIRIDGKLEGDIEARGNIVIGGSALINGNIITNDIKISGLVNGNILAKGLLKIYETGNLNGDLECSSFIIEEGGTFEGRCNIKGNKSSLDDNNAFENYDNLDLNTKTDNDESLISEKENKADKKNKKKSHYNK</sequence>
<proteinExistence type="inferred from homology"/>
<dbReference type="AlphaFoldDB" id="A0AAU9E4M3"/>
<feature type="compositionally biased region" description="Basic residues" evidence="2">
    <location>
        <begin position="155"/>
        <end position="165"/>
    </location>
</feature>
<feature type="region of interest" description="Disordered" evidence="2">
    <location>
        <begin position="137"/>
        <end position="165"/>
    </location>
</feature>
<dbReference type="EMBL" id="AP028654">
    <property type="protein sequence ID" value="BEP28950.1"/>
    <property type="molecule type" value="Genomic_DNA"/>
</dbReference>
<name>A0AAU9E4M3_9FIRM</name>
<dbReference type="Proteomes" id="UP001321786">
    <property type="component" value="Chromosome"/>
</dbReference>
<reference evidence="3 4" key="1">
    <citation type="submission" date="2023-08" db="EMBL/GenBank/DDBJ databases">
        <title>Helicovermis profunda gen. nov., sp. nov., a novel mesophilic, fermentative bacterium within the Bacillota from a deep-sea hydrothermal vent chimney.</title>
        <authorList>
            <person name="Miyazaki U."/>
            <person name="Mizutani D."/>
            <person name="Hashimoto Y."/>
            <person name="Tame A."/>
            <person name="Sawayama S."/>
            <person name="Miyazaki J."/>
            <person name="Takai K."/>
            <person name="Nakagawa S."/>
        </authorList>
    </citation>
    <scope>NUCLEOTIDE SEQUENCE [LARGE SCALE GENOMIC DNA]</scope>
    <source>
        <strain evidence="3 4">S502</strain>
    </source>
</reference>
<comment type="similarity">
    <text evidence="1">Belongs to the bactofilin family.</text>
</comment>
<keyword evidence="4" id="KW-1185">Reference proteome</keyword>
<protein>
    <recommendedName>
        <fullName evidence="5">Polymer-forming cytoskeletal protein</fullName>
    </recommendedName>
</protein>
<accession>A0AAU9E4M3</accession>
<dbReference type="RefSeq" id="WP_338537247.1">
    <property type="nucleotide sequence ID" value="NZ_AP028654.1"/>
</dbReference>
<dbReference type="InterPro" id="IPR007607">
    <property type="entry name" value="BacA/B"/>
</dbReference>
<evidence type="ECO:0000256" key="1">
    <source>
        <dbReference type="ARBA" id="ARBA00044755"/>
    </source>
</evidence>
<evidence type="ECO:0000256" key="2">
    <source>
        <dbReference type="SAM" id="MobiDB-lite"/>
    </source>
</evidence>
<organism evidence="3 4">
    <name type="scientific">Helicovermis profundi</name>
    <dbReference type="NCBI Taxonomy" id="3065157"/>
    <lineage>
        <taxon>Bacteria</taxon>
        <taxon>Bacillati</taxon>
        <taxon>Bacillota</taxon>
        <taxon>Clostridia</taxon>
        <taxon>Helicovermis</taxon>
    </lineage>
</organism>
<dbReference type="Pfam" id="PF04519">
    <property type="entry name" value="Bactofilin"/>
    <property type="match status" value="1"/>
</dbReference>
<dbReference type="KEGG" id="hprf:HLPR_12810"/>
<dbReference type="PANTHER" id="PTHR35024:SF4">
    <property type="entry name" value="POLYMER-FORMING CYTOSKELETAL PROTEIN"/>
    <property type="match status" value="1"/>
</dbReference>